<dbReference type="Pfam" id="PF01412">
    <property type="entry name" value="ArfGap"/>
    <property type="match status" value="1"/>
</dbReference>
<feature type="domain" description="Arf-GAP" evidence="6">
    <location>
        <begin position="29"/>
        <end position="92"/>
    </location>
</feature>
<keyword evidence="8" id="KW-1185">Reference proteome</keyword>
<keyword evidence="1" id="KW-0479">Metal-binding</keyword>
<evidence type="ECO:0000313" key="7">
    <source>
        <dbReference type="EMBL" id="KAJ8982442.1"/>
    </source>
</evidence>
<dbReference type="Gene3D" id="1.10.220.150">
    <property type="entry name" value="Arf GTPase activating protein"/>
    <property type="match status" value="1"/>
</dbReference>
<keyword evidence="2" id="KW-0677">Repeat</keyword>
<organism evidence="7 8">
    <name type="scientific">Molorchus minor</name>
    <dbReference type="NCBI Taxonomy" id="1323400"/>
    <lineage>
        <taxon>Eukaryota</taxon>
        <taxon>Metazoa</taxon>
        <taxon>Ecdysozoa</taxon>
        <taxon>Arthropoda</taxon>
        <taxon>Hexapoda</taxon>
        <taxon>Insecta</taxon>
        <taxon>Pterygota</taxon>
        <taxon>Neoptera</taxon>
        <taxon>Endopterygota</taxon>
        <taxon>Coleoptera</taxon>
        <taxon>Polyphaga</taxon>
        <taxon>Cucujiformia</taxon>
        <taxon>Chrysomeloidea</taxon>
        <taxon>Cerambycidae</taxon>
        <taxon>Lamiinae</taxon>
        <taxon>Monochamini</taxon>
        <taxon>Molorchus</taxon>
    </lineage>
</organism>
<evidence type="ECO:0000256" key="2">
    <source>
        <dbReference type="ARBA" id="ARBA00022737"/>
    </source>
</evidence>
<dbReference type="SUPFAM" id="SSF57863">
    <property type="entry name" value="ArfGap/RecO-like zinc finger"/>
    <property type="match status" value="1"/>
</dbReference>
<keyword evidence="3" id="KW-0863">Zinc-finger</keyword>
<dbReference type="InterPro" id="IPR037278">
    <property type="entry name" value="ARFGAP/RecO"/>
</dbReference>
<dbReference type="Proteomes" id="UP001162164">
    <property type="component" value="Unassembled WGS sequence"/>
</dbReference>
<evidence type="ECO:0000256" key="4">
    <source>
        <dbReference type="ARBA" id="ARBA00022833"/>
    </source>
</evidence>
<dbReference type="PANTHER" id="PTHR46134:SF3">
    <property type="entry name" value="ARFGAP WITH FG REPEATS 1"/>
    <property type="match status" value="1"/>
</dbReference>
<reference evidence="7" key="1">
    <citation type="journal article" date="2023" name="Insect Mol. Biol.">
        <title>Genome sequencing provides insights into the evolution of gene families encoding plant cell wall-degrading enzymes in longhorned beetles.</title>
        <authorList>
            <person name="Shin N.R."/>
            <person name="Okamura Y."/>
            <person name="Kirsch R."/>
            <person name="Pauchet Y."/>
        </authorList>
    </citation>
    <scope>NUCLEOTIDE SEQUENCE</scope>
    <source>
        <strain evidence="7">MMC_N1</strain>
    </source>
</reference>
<keyword evidence="4" id="KW-0862">Zinc</keyword>
<evidence type="ECO:0000313" key="8">
    <source>
        <dbReference type="Proteomes" id="UP001162164"/>
    </source>
</evidence>
<evidence type="ECO:0000256" key="1">
    <source>
        <dbReference type="ARBA" id="ARBA00022723"/>
    </source>
</evidence>
<dbReference type="PANTHER" id="PTHR46134">
    <property type="entry name" value="DRONGO, ISOFORM F"/>
    <property type="match status" value="1"/>
</dbReference>
<dbReference type="InterPro" id="IPR052248">
    <property type="entry name" value="Arf-GAP_FG-repeat_protein"/>
</dbReference>
<sequence>MLLNVHSKYSYYLFDNLENLDNKRGITPPHRVKSISMATFTNEEIELLKNRGNEYCRKVWLGLHEGAPPSATGDDQTTKDFMVEKYERRRYYLDPSLGKPEVPNTRPLTQLVSDPKPVKVNGVNGALHTQSTLRTRPEVNRNNNRNNNKAMFIADFDKADIFSSAGNGSLSTKQQNGNASFANFDNNPVFSNTTTSTTTTTNDFSIFDLSFTESNGPVLNQVPLFPKCNTNRWSMPTPATINNMNNWNNHQNNTNMSLNGSLNNTLNGILGAPEDKYAALKDLDNEIKSQKNFDWSSTSSNGQFLTAFPSENGTSGISNPFSNGGGVNWGTNNVNGFQQSQQSFANPFKDTAKTNGFSQVFQPISTYPANGTPMTVNGTNGWTPNPFKVG</sequence>
<evidence type="ECO:0000259" key="6">
    <source>
        <dbReference type="Pfam" id="PF01412"/>
    </source>
</evidence>
<protein>
    <recommendedName>
        <fullName evidence="6">Arf-GAP domain-containing protein</fullName>
    </recommendedName>
</protein>
<proteinExistence type="predicted"/>
<evidence type="ECO:0000256" key="5">
    <source>
        <dbReference type="SAM" id="MobiDB-lite"/>
    </source>
</evidence>
<dbReference type="EMBL" id="JAPWTJ010000123">
    <property type="protein sequence ID" value="KAJ8982442.1"/>
    <property type="molecule type" value="Genomic_DNA"/>
</dbReference>
<dbReference type="InterPro" id="IPR038508">
    <property type="entry name" value="ArfGAP_dom_sf"/>
</dbReference>
<evidence type="ECO:0000256" key="3">
    <source>
        <dbReference type="ARBA" id="ARBA00022771"/>
    </source>
</evidence>
<dbReference type="InterPro" id="IPR001164">
    <property type="entry name" value="ArfGAP_dom"/>
</dbReference>
<feature type="region of interest" description="Disordered" evidence="5">
    <location>
        <begin position="95"/>
        <end position="123"/>
    </location>
</feature>
<gene>
    <name evidence="7" type="ORF">NQ317_010182</name>
</gene>
<comment type="caution">
    <text evidence="7">The sequence shown here is derived from an EMBL/GenBank/DDBJ whole genome shotgun (WGS) entry which is preliminary data.</text>
</comment>
<accession>A0ABQ9JXI5</accession>
<name>A0ABQ9JXI5_9CUCU</name>